<protein>
    <submittedName>
        <fullName evidence="2">Uncharacterized protein</fullName>
    </submittedName>
</protein>
<feature type="non-terminal residue" evidence="2">
    <location>
        <position position="114"/>
    </location>
</feature>
<organism evidence="2 3">
    <name type="scientific">Effrenium voratum</name>
    <dbReference type="NCBI Taxonomy" id="2562239"/>
    <lineage>
        <taxon>Eukaryota</taxon>
        <taxon>Sar</taxon>
        <taxon>Alveolata</taxon>
        <taxon>Dinophyceae</taxon>
        <taxon>Suessiales</taxon>
        <taxon>Symbiodiniaceae</taxon>
        <taxon>Effrenium</taxon>
    </lineage>
</organism>
<gene>
    <name evidence="2" type="ORF">EVOR1521_LOCUS17756</name>
</gene>
<dbReference type="EMBL" id="CAUJNA010002393">
    <property type="protein sequence ID" value="CAJ1392739.1"/>
    <property type="molecule type" value="Genomic_DNA"/>
</dbReference>
<keyword evidence="1" id="KW-0175">Coiled coil</keyword>
<comment type="caution">
    <text evidence="2">The sequence shown here is derived from an EMBL/GenBank/DDBJ whole genome shotgun (WGS) entry which is preliminary data.</text>
</comment>
<evidence type="ECO:0000313" key="2">
    <source>
        <dbReference type="EMBL" id="CAJ1392739.1"/>
    </source>
</evidence>
<sequence length="114" mass="12570">MRHGPLVGSDVDTICSLERECLAQDQVCQARVAAAEAKAGEAKLELESLARALAQERQELLAALMRQERATEAEVSRRTRQAESCAQAEELKLLNAQRALSAAEARRDQVRRQA</sequence>
<evidence type="ECO:0000313" key="3">
    <source>
        <dbReference type="Proteomes" id="UP001178507"/>
    </source>
</evidence>
<feature type="coiled-coil region" evidence="1">
    <location>
        <begin position="32"/>
        <end position="113"/>
    </location>
</feature>
<dbReference type="Proteomes" id="UP001178507">
    <property type="component" value="Unassembled WGS sequence"/>
</dbReference>
<keyword evidence="3" id="KW-1185">Reference proteome</keyword>
<accession>A0AA36MZQ7</accession>
<reference evidence="2" key="1">
    <citation type="submission" date="2023-08" db="EMBL/GenBank/DDBJ databases">
        <authorList>
            <person name="Chen Y."/>
            <person name="Shah S."/>
            <person name="Dougan E. K."/>
            <person name="Thang M."/>
            <person name="Chan C."/>
        </authorList>
    </citation>
    <scope>NUCLEOTIDE SEQUENCE</scope>
</reference>
<name>A0AA36MZQ7_9DINO</name>
<dbReference type="AlphaFoldDB" id="A0AA36MZQ7"/>
<proteinExistence type="predicted"/>
<evidence type="ECO:0000256" key="1">
    <source>
        <dbReference type="SAM" id="Coils"/>
    </source>
</evidence>